<organism evidence="1 2">
    <name type="scientific">Lepagella muris</name>
    <dbReference type="NCBI Taxonomy" id="3032870"/>
    <lineage>
        <taxon>Bacteria</taxon>
        <taxon>Pseudomonadati</taxon>
        <taxon>Bacteroidota</taxon>
        <taxon>Bacteroidia</taxon>
        <taxon>Bacteroidales</taxon>
        <taxon>Muribaculaceae</taxon>
        <taxon>Lepagella</taxon>
    </lineage>
</organism>
<proteinExistence type="predicted"/>
<evidence type="ECO:0000313" key="2">
    <source>
        <dbReference type="Proteomes" id="UP000306319"/>
    </source>
</evidence>
<accession>A0AC61RNG4</accession>
<keyword evidence="2" id="KW-1185">Reference proteome</keyword>
<comment type="caution">
    <text evidence="1">The sequence shown here is derived from an EMBL/GenBank/DDBJ whole genome shotgun (WGS) entry which is preliminary data.</text>
</comment>
<reference evidence="1" key="1">
    <citation type="submission" date="2019-04" db="EMBL/GenBank/DDBJ databases">
        <title>Microbes associate with the intestines of laboratory mice.</title>
        <authorList>
            <person name="Navarre W."/>
            <person name="Wong E."/>
            <person name="Huang K."/>
            <person name="Tropini C."/>
            <person name="Ng K."/>
            <person name="Yu B."/>
        </authorList>
    </citation>
    <scope>NUCLEOTIDE SEQUENCE</scope>
    <source>
        <strain evidence="1">NM04_E33</strain>
    </source>
</reference>
<dbReference type="Proteomes" id="UP000306319">
    <property type="component" value="Unassembled WGS sequence"/>
</dbReference>
<sequence>MEKVSIIIPVYNRKELLARTLSSVAKQTWRPLEVIIVDNGSDDGTYEYALEWRDANSVEGLHVEVMREERRGACYARNTGLCAATGRFTLFFDSDDTMRPTLVERAVNGFRDHPEAEIVCWKCLIHTLDGKSKVAPFYPDRGMECHLVHALLRTHGYMAPTELFRKAGGWNEILPCWNDWELGVRMLLAVGVSGRERRGKIAGVPEILADIYSQKDSITGDSFSRKVGLWERSLEAVRQTISASRSENKRGMLQTVAYRGMILAACYKKESRPDLAADLLNGMSDDRSLSLMAKIVMRLLYHYTASGGRGAWRIARLFLAPSD</sequence>
<name>A0AC61RNG4_9BACT</name>
<evidence type="ECO:0000313" key="1">
    <source>
        <dbReference type="EMBL" id="TGY80805.1"/>
    </source>
</evidence>
<gene>
    <name evidence="1" type="ORF">E5331_00045</name>
</gene>
<dbReference type="EMBL" id="SRYB01000001">
    <property type="protein sequence ID" value="TGY80805.1"/>
    <property type="molecule type" value="Genomic_DNA"/>
</dbReference>
<protein>
    <submittedName>
        <fullName evidence="1">Glycosyltransferase family 2 protein</fullName>
    </submittedName>
</protein>